<evidence type="ECO:0000256" key="8">
    <source>
        <dbReference type="ARBA" id="ARBA00023098"/>
    </source>
</evidence>
<comment type="similarity">
    <text evidence="3 11">Belongs to the long-chain O-acyltransferase family.</text>
</comment>
<protein>
    <recommendedName>
        <fullName evidence="4 11">Diacylglycerol O-acyltransferase</fullName>
        <ecNumber evidence="4 11">2.3.1.20</ecNumber>
    </recommendedName>
</protein>
<evidence type="ECO:0000256" key="1">
    <source>
        <dbReference type="ARBA" id="ARBA00004771"/>
    </source>
</evidence>
<accession>A0A916THV9</accession>
<dbReference type="InterPro" id="IPR014292">
    <property type="entry name" value="Acyl_transf_WS/DGAT"/>
</dbReference>
<evidence type="ECO:0000256" key="9">
    <source>
        <dbReference type="ARBA" id="ARBA00023315"/>
    </source>
</evidence>
<keyword evidence="9 11" id="KW-0012">Acyltransferase</keyword>
<dbReference type="GO" id="GO:0071731">
    <property type="term" value="P:response to nitric oxide"/>
    <property type="evidence" value="ECO:0007669"/>
    <property type="project" value="TreeGrafter"/>
</dbReference>
<dbReference type="InterPro" id="IPR009721">
    <property type="entry name" value="O-acyltransferase_WSD1_C"/>
</dbReference>
<comment type="catalytic activity">
    <reaction evidence="10 11">
        <text>an acyl-CoA + a 1,2-diacyl-sn-glycerol = a triacyl-sn-glycerol + CoA</text>
        <dbReference type="Rhea" id="RHEA:10868"/>
        <dbReference type="ChEBI" id="CHEBI:17815"/>
        <dbReference type="ChEBI" id="CHEBI:57287"/>
        <dbReference type="ChEBI" id="CHEBI:58342"/>
        <dbReference type="ChEBI" id="CHEBI:64615"/>
        <dbReference type="EC" id="2.3.1.20"/>
    </reaction>
</comment>
<dbReference type="AlphaFoldDB" id="A0A916THV9"/>
<dbReference type="Pfam" id="PF06974">
    <property type="entry name" value="WS_DGAT_C"/>
    <property type="match status" value="1"/>
</dbReference>
<keyword evidence="15" id="KW-1185">Reference proteome</keyword>
<dbReference type="EC" id="2.3.1.20" evidence="4 11"/>
<keyword evidence="8 11" id="KW-0443">Lipid metabolism</keyword>
<name>A0A916THV9_9ACTN</name>
<dbReference type="PANTHER" id="PTHR31650:SF1">
    <property type="entry name" value="WAX ESTER SYNTHASE_DIACYLGLYCEROL ACYLTRANSFERASE 4-RELATED"/>
    <property type="match status" value="1"/>
</dbReference>
<keyword evidence="6 11" id="KW-0808">Transferase</keyword>
<dbReference type="Pfam" id="PF03007">
    <property type="entry name" value="WS_DGAT_cat"/>
    <property type="match status" value="1"/>
</dbReference>
<dbReference type="SUPFAM" id="SSF52777">
    <property type="entry name" value="CoA-dependent acyltransferases"/>
    <property type="match status" value="1"/>
</dbReference>
<evidence type="ECO:0000259" key="12">
    <source>
        <dbReference type="Pfam" id="PF03007"/>
    </source>
</evidence>
<dbReference type="NCBIfam" id="TIGR02946">
    <property type="entry name" value="acyl_WS_DGAT"/>
    <property type="match status" value="1"/>
</dbReference>
<reference evidence="14" key="1">
    <citation type="journal article" date="2014" name="Int. J. Syst. Evol. Microbiol.">
        <title>Complete genome sequence of Corynebacterium casei LMG S-19264T (=DSM 44701T), isolated from a smear-ripened cheese.</title>
        <authorList>
            <consortium name="US DOE Joint Genome Institute (JGI-PGF)"/>
            <person name="Walter F."/>
            <person name="Albersmeier A."/>
            <person name="Kalinowski J."/>
            <person name="Ruckert C."/>
        </authorList>
    </citation>
    <scope>NUCLEOTIDE SEQUENCE</scope>
    <source>
        <strain evidence="14">CGMCC 1.12827</strain>
    </source>
</reference>
<dbReference type="InterPro" id="IPR045034">
    <property type="entry name" value="O-acyltransferase_WSD1-like"/>
</dbReference>
<feature type="domain" description="O-acyltransferase WSD1-like N-terminal" evidence="12">
    <location>
        <begin position="4"/>
        <end position="266"/>
    </location>
</feature>
<dbReference type="GO" id="GO:0019432">
    <property type="term" value="P:triglyceride biosynthetic process"/>
    <property type="evidence" value="ECO:0007669"/>
    <property type="project" value="TreeGrafter"/>
</dbReference>
<evidence type="ECO:0000256" key="2">
    <source>
        <dbReference type="ARBA" id="ARBA00005189"/>
    </source>
</evidence>
<keyword evidence="5 11" id="KW-0444">Lipid biosynthesis</keyword>
<dbReference type="GO" id="GO:0006071">
    <property type="term" value="P:glycerol metabolic process"/>
    <property type="evidence" value="ECO:0007669"/>
    <property type="project" value="UniProtKB-KW"/>
</dbReference>
<comment type="pathway">
    <text evidence="1 11">Glycerolipid metabolism; triacylglycerol biosynthesis.</text>
</comment>
<evidence type="ECO:0000256" key="10">
    <source>
        <dbReference type="ARBA" id="ARBA00048109"/>
    </source>
</evidence>
<dbReference type="GO" id="GO:0004144">
    <property type="term" value="F:diacylglycerol O-acyltransferase activity"/>
    <property type="evidence" value="ECO:0007669"/>
    <property type="project" value="UniProtKB-EC"/>
</dbReference>
<dbReference type="EMBL" id="BMGC01000045">
    <property type="protein sequence ID" value="GGB45842.1"/>
    <property type="molecule type" value="Genomic_DNA"/>
</dbReference>
<evidence type="ECO:0000256" key="7">
    <source>
        <dbReference type="ARBA" id="ARBA00022798"/>
    </source>
</evidence>
<dbReference type="RefSeq" id="WP_188588542.1">
    <property type="nucleotide sequence ID" value="NZ_BMGC01000045.1"/>
</dbReference>
<evidence type="ECO:0000256" key="6">
    <source>
        <dbReference type="ARBA" id="ARBA00022679"/>
    </source>
</evidence>
<evidence type="ECO:0000256" key="4">
    <source>
        <dbReference type="ARBA" id="ARBA00013244"/>
    </source>
</evidence>
<keyword evidence="7 11" id="KW-0319">Glycerol metabolism</keyword>
<dbReference type="PANTHER" id="PTHR31650">
    <property type="entry name" value="O-ACYLTRANSFERASE (WSD1-LIKE) FAMILY PROTEIN"/>
    <property type="match status" value="1"/>
</dbReference>
<dbReference type="GO" id="GO:0005886">
    <property type="term" value="C:plasma membrane"/>
    <property type="evidence" value="ECO:0007669"/>
    <property type="project" value="TreeGrafter"/>
</dbReference>
<evidence type="ECO:0000259" key="13">
    <source>
        <dbReference type="Pfam" id="PF06974"/>
    </source>
</evidence>
<evidence type="ECO:0000256" key="11">
    <source>
        <dbReference type="RuleBase" id="RU361241"/>
    </source>
</evidence>
<comment type="caution">
    <text evidence="14">The sequence shown here is derived from an EMBL/GenBank/DDBJ whole genome shotgun (WGS) entry which is preliminary data.</text>
</comment>
<evidence type="ECO:0000313" key="14">
    <source>
        <dbReference type="EMBL" id="GGB45842.1"/>
    </source>
</evidence>
<evidence type="ECO:0000256" key="3">
    <source>
        <dbReference type="ARBA" id="ARBA00009587"/>
    </source>
</evidence>
<feature type="domain" description="O-acyltransferase WSD1 C-terminal" evidence="13">
    <location>
        <begin position="314"/>
        <end position="462"/>
    </location>
</feature>
<reference evidence="14" key="2">
    <citation type="submission" date="2020-09" db="EMBL/GenBank/DDBJ databases">
        <authorList>
            <person name="Sun Q."/>
            <person name="Zhou Y."/>
        </authorList>
    </citation>
    <scope>NUCLEOTIDE SEQUENCE</scope>
    <source>
        <strain evidence="14">CGMCC 1.12827</strain>
    </source>
</reference>
<dbReference type="GO" id="GO:0051701">
    <property type="term" value="P:biological process involved in interaction with host"/>
    <property type="evidence" value="ECO:0007669"/>
    <property type="project" value="TreeGrafter"/>
</dbReference>
<gene>
    <name evidence="14" type="ORF">GCM10011489_36550</name>
</gene>
<dbReference type="Proteomes" id="UP000621454">
    <property type="component" value="Unassembled WGS sequence"/>
</dbReference>
<proteinExistence type="inferred from homology"/>
<sequence length="470" mass="50444">MERLSGLDASFLYLESPEQPMNVMAIIEIDPITIPGGYDFESMRAEIGRRAAAMPRFRRKLDDSIVNLGHPVWIEDTDFDVADHVHRAALPAPGADPELAELCAHLAEIPLDRSRPLWDMWIVEGRAESRLAVILRTHHAGTDGNGGAELIAQLCGLTPEPPELDERLVAASVGGPAWTSMVLGGAVGMLRRPLTLAQMTSRTAAISLRWLERAIRSAAMPAPLTAPRTPFNSTITGHRAVAFTQVSLDDVRRIKSHFGVTINDVVLATGAGAVRELLVDRDALPDRPLVGMVPVSITGDVPDGGCSVDELGSNLVTGMFVSLPTDVADPVARMYAMAQSATTAKDHHATVDPNLLRGWAQLSPATTAHMISKIYTATHFADHHPVIYNLVMSNVHGPDAPLYFLGARITALFPFGPVFHGAGLNITVFSTGGNLNVGIIGCAEQIPDPAELARGFERGIKTLLEACDEV</sequence>
<dbReference type="GO" id="GO:0001666">
    <property type="term" value="P:response to hypoxia"/>
    <property type="evidence" value="ECO:0007669"/>
    <property type="project" value="TreeGrafter"/>
</dbReference>
<dbReference type="InterPro" id="IPR004255">
    <property type="entry name" value="O-acyltransferase_WSD1_N"/>
</dbReference>
<organism evidence="14 15">
    <name type="scientific">Gordonia jinhuaensis</name>
    <dbReference type="NCBI Taxonomy" id="1517702"/>
    <lineage>
        <taxon>Bacteria</taxon>
        <taxon>Bacillati</taxon>
        <taxon>Actinomycetota</taxon>
        <taxon>Actinomycetes</taxon>
        <taxon>Mycobacteriales</taxon>
        <taxon>Gordoniaceae</taxon>
        <taxon>Gordonia</taxon>
    </lineage>
</organism>
<evidence type="ECO:0000256" key="5">
    <source>
        <dbReference type="ARBA" id="ARBA00022516"/>
    </source>
</evidence>
<evidence type="ECO:0000313" key="15">
    <source>
        <dbReference type="Proteomes" id="UP000621454"/>
    </source>
</evidence>
<comment type="pathway">
    <text evidence="2">Lipid metabolism.</text>
</comment>